<feature type="transmembrane region" description="Helical" evidence="1">
    <location>
        <begin position="58"/>
        <end position="76"/>
    </location>
</feature>
<dbReference type="Proteomes" id="UP000295764">
    <property type="component" value="Unassembled WGS sequence"/>
</dbReference>
<keyword evidence="2" id="KW-0732">Signal</keyword>
<protein>
    <submittedName>
        <fullName evidence="3">Uncharacterized protein</fullName>
    </submittedName>
</protein>
<evidence type="ECO:0000256" key="1">
    <source>
        <dbReference type="SAM" id="Phobius"/>
    </source>
</evidence>
<sequence>MLIIAVLIVAALVVCTVATVQAGQVAPVFPWPWQPDTETVLTRQQYESALMAQHVGRVAAVVALGLCLAASPLTYLGRRHTRLR</sequence>
<name>A0A4R6DBM0_9MICO</name>
<feature type="signal peptide" evidence="2">
    <location>
        <begin position="1"/>
        <end position="22"/>
    </location>
</feature>
<comment type="caution">
    <text evidence="3">The sequence shown here is derived from an EMBL/GenBank/DDBJ whole genome shotgun (WGS) entry which is preliminary data.</text>
</comment>
<evidence type="ECO:0000313" key="3">
    <source>
        <dbReference type="EMBL" id="TDN41865.1"/>
    </source>
</evidence>
<reference evidence="3 4" key="1">
    <citation type="submission" date="2019-03" db="EMBL/GenBank/DDBJ databases">
        <title>Genomic analyses of the natural microbiome of Caenorhabditis elegans.</title>
        <authorList>
            <person name="Samuel B."/>
        </authorList>
    </citation>
    <scope>NUCLEOTIDE SEQUENCE [LARGE SCALE GENOMIC DNA]</scope>
    <source>
        <strain evidence="3 4">JUb65</strain>
    </source>
</reference>
<keyword evidence="1" id="KW-0812">Transmembrane</keyword>
<gene>
    <name evidence="3" type="ORF">EDF64_11554</name>
</gene>
<feature type="chain" id="PRO_5020972994" evidence="2">
    <location>
        <begin position="23"/>
        <end position="84"/>
    </location>
</feature>
<keyword evidence="1" id="KW-0472">Membrane</keyword>
<evidence type="ECO:0000256" key="2">
    <source>
        <dbReference type="SAM" id="SignalP"/>
    </source>
</evidence>
<keyword evidence="1" id="KW-1133">Transmembrane helix</keyword>
<evidence type="ECO:0000313" key="4">
    <source>
        <dbReference type="Proteomes" id="UP000295764"/>
    </source>
</evidence>
<dbReference type="EMBL" id="SNVW01000015">
    <property type="protein sequence ID" value="TDN41865.1"/>
    <property type="molecule type" value="Genomic_DNA"/>
</dbReference>
<organism evidence="3 4">
    <name type="scientific">Curtobacterium flaccumfaciens</name>
    <dbReference type="NCBI Taxonomy" id="2035"/>
    <lineage>
        <taxon>Bacteria</taxon>
        <taxon>Bacillati</taxon>
        <taxon>Actinomycetota</taxon>
        <taxon>Actinomycetes</taxon>
        <taxon>Micrococcales</taxon>
        <taxon>Microbacteriaceae</taxon>
        <taxon>Curtobacterium</taxon>
    </lineage>
</organism>
<dbReference type="AlphaFoldDB" id="A0A4R6DBM0"/>
<proteinExistence type="predicted"/>
<accession>A0A4R6DBM0</accession>